<keyword evidence="2" id="KW-1185">Reference proteome</keyword>
<accession>A0A109N0T5</accession>
<sequence>MKSNQVSFLKKRAYELQKNLVDREPPGGAVWQCIGRIYREHKYHKGHMSFREAPVLYFNEYKQSRKEEEG</sequence>
<name>A0A109N0T5_9BACI</name>
<comment type="caution">
    <text evidence="1">The sequence shown here is derived from an EMBL/GenBank/DDBJ whole genome shotgun (WGS) entry which is preliminary data.</text>
</comment>
<evidence type="ECO:0000313" key="2">
    <source>
        <dbReference type="Proteomes" id="UP000064189"/>
    </source>
</evidence>
<dbReference type="AlphaFoldDB" id="A0A109N0T5"/>
<evidence type="ECO:0000313" key="1">
    <source>
        <dbReference type="EMBL" id="KWW21411.1"/>
    </source>
</evidence>
<dbReference type="EMBL" id="LNNH01000012">
    <property type="protein sequence ID" value="KWW21411.1"/>
    <property type="molecule type" value="Genomic_DNA"/>
</dbReference>
<gene>
    <name evidence="1" type="ORF">AS888_17690</name>
</gene>
<organism evidence="1 2">
    <name type="scientific">Peribacillus simplex</name>
    <dbReference type="NCBI Taxonomy" id="1478"/>
    <lineage>
        <taxon>Bacteria</taxon>
        <taxon>Bacillati</taxon>
        <taxon>Bacillota</taxon>
        <taxon>Bacilli</taxon>
        <taxon>Bacillales</taxon>
        <taxon>Bacillaceae</taxon>
        <taxon>Peribacillus</taxon>
    </lineage>
</organism>
<reference evidence="1 2" key="1">
    <citation type="submission" date="2015-11" db="EMBL/GenBank/DDBJ databases">
        <title>Genome Sequence of Bacillus simplex strain VanAntwerpen2.</title>
        <authorList>
            <person name="Couger M.B."/>
        </authorList>
    </citation>
    <scope>NUCLEOTIDE SEQUENCE [LARGE SCALE GENOMIC DNA]</scope>
    <source>
        <strain evidence="1 2">VanAntwerpen02</strain>
    </source>
</reference>
<proteinExistence type="predicted"/>
<dbReference type="Proteomes" id="UP000064189">
    <property type="component" value="Unassembled WGS sequence"/>
</dbReference>
<protein>
    <submittedName>
        <fullName evidence="1">Uncharacterized protein</fullName>
    </submittedName>
</protein>